<name>A0A3N4JY35_9PEZI</name>
<protein>
    <submittedName>
        <fullName evidence="1">Uncharacterized protein</fullName>
    </submittedName>
</protein>
<evidence type="ECO:0000313" key="1">
    <source>
        <dbReference type="EMBL" id="RPB03210.1"/>
    </source>
</evidence>
<organism evidence="1 2">
    <name type="scientific">Choiromyces venosus 120613-1</name>
    <dbReference type="NCBI Taxonomy" id="1336337"/>
    <lineage>
        <taxon>Eukaryota</taxon>
        <taxon>Fungi</taxon>
        <taxon>Dikarya</taxon>
        <taxon>Ascomycota</taxon>
        <taxon>Pezizomycotina</taxon>
        <taxon>Pezizomycetes</taxon>
        <taxon>Pezizales</taxon>
        <taxon>Tuberaceae</taxon>
        <taxon>Choiromyces</taxon>
    </lineage>
</organism>
<reference evidence="1 2" key="1">
    <citation type="journal article" date="2018" name="Nat. Ecol. Evol.">
        <title>Pezizomycetes genomes reveal the molecular basis of ectomycorrhizal truffle lifestyle.</title>
        <authorList>
            <person name="Murat C."/>
            <person name="Payen T."/>
            <person name="Noel B."/>
            <person name="Kuo A."/>
            <person name="Morin E."/>
            <person name="Chen J."/>
            <person name="Kohler A."/>
            <person name="Krizsan K."/>
            <person name="Balestrini R."/>
            <person name="Da Silva C."/>
            <person name="Montanini B."/>
            <person name="Hainaut M."/>
            <person name="Levati E."/>
            <person name="Barry K.W."/>
            <person name="Belfiori B."/>
            <person name="Cichocki N."/>
            <person name="Clum A."/>
            <person name="Dockter R.B."/>
            <person name="Fauchery L."/>
            <person name="Guy J."/>
            <person name="Iotti M."/>
            <person name="Le Tacon F."/>
            <person name="Lindquist E.A."/>
            <person name="Lipzen A."/>
            <person name="Malagnac F."/>
            <person name="Mello A."/>
            <person name="Molinier V."/>
            <person name="Miyauchi S."/>
            <person name="Poulain J."/>
            <person name="Riccioni C."/>
            <person name="Rubini A."/>
            <person name="Sitrit Y."/>
            <person name="Splivallo R."/>
            <person name="Traeger S."/>
            <person name="Wang M."/>
            <person name="Zifcakova L."/>
            <person name="Wipf D."/>
            <person name="Zambonelli A."/>
            <person name="Paolocci F."/>
            <person name="Nowrousian M."/>
            <person name="Ottonello S."/>
            <person name="Baldrian P."/>
            <person name="Spatafora J.W."/>
            <person name="Henrissat B."/>
            <person name="Nagy L.G."/>
            <person name="Aury J.M."/>
            <person name="Wincker P."/>
            <person name="Grigoriev I.V."/>
            <person name="Bonfante P."/>
            <person name="Martin F.M."/>
        </authorList>
    </citation>
    <scope>NUCLEOTIDE SEQUENCE [LARGE SCALE GENOMIC DNA]</scope>
    <source>
        <strain evidence="1 2">120613-1</strain>
    </source>
</reference>
<sequence length="146" mass="16820">MRSLLEVQTLLTCSIIDLIRCLLNRLRGSRISISYLWSDLEASFRQRGRLSLPNCRHVGSIRVLLYCRKRAPAEALEPPLWSFFGIPFSLPPLVWRTLLRKNMKNDSLDYSLGQMGFNGTPYVQFFFSSFLHPHSLRFALELALSG</sequence>
<dbReference type="AlphaFoldDB" id="A0A3N4JY35"/>
<evidence type="ECO:0000313" key="2">
    <source>
        <dbReference type="Proteomes" id="UP000276215"/>
    </source>
</evidence>
<accession>A0A3N4JY35</accession>
<dbReference type="EMBL" id="ML120364">
    <property type="protein sequence ID" value="RPB03210.1"/>
    <property type="molecule type" value="Genomic_DNA"/>
</dbReference>
<gene>
    <name evidence="1" type="ORF">L873DRAFT_289227</name>
</gene>
<proteinExistence type="predicted"/>
<keyword evidence="2" id="KW-1185">Reference proteome</keyword>
<dbReference type="Proteomes" id="UP000276215">
    <property type="component" value="Unassembled WGS sequence"/>
</dbReference>